<reference evidence="1 2" key="1">
    <citation type="journal article" date="2017" name="MBio">
        <title>Type VI secretion-mediated competition in the bee gut microbiome.</title>
        <authorList>
            <person name="Steele M.I."/>
            <person name="Kwong W.K."/>
            <person name="Powell J.E."/>
            <person name="Whiteley M."/>
            <person name="Moran N.A."/>
        </authorList>
    </citation>
    <scope>NUCLEOTIDE SEQUENCE [LARGE SCALE GENOMIC DNA]</scope>
    <source>
        <strain evidence="1 2">App2-2</strain>
    </source>
</reference>
<comment type="caution">
    <text evidence="1">The sequence shown here is derived from an EMBL/GenBank/DDBJ whole genome shotgun (WGS) entry which is preliminary data.</text>
</comment>
<evidence type="ECO:0000313" key="2">
    <source>
        <dbReference type="Proteomes" id="UP000231293"/>
    </source>
</evidence>
<gene>
    <name evidence="1" type="ORF">BGI32_08090</name>
</gene>
<accession>A0A2N9WSW0</accession>
<sequence>MAYLQAPVVAICTTGVHYIYTNNKYDKKYVDWRIWHEQAINANGYIFSGITSLWLCNNLVVQVSVY</sequence>
<protein>
    <submittedName>
        <fullName evidence="1">Uncharacterized protein</fullName>
    </submittedName>
</protein>
<proteinExistence type="predicted"/>
<name>A0A2N9WSW0_9NEIS</name>
<organism evidence="1 2">
    <name type="scientific">Snodgrassella alvi</name>
    <dbReference type="NCBI Taxonomy" id="1196083"/>
    <lineage>
        <taxon>Bacteria</taxon>
        <taxon>Pseudomonadati</taxon>
        <taxon>Pseudomonadota</taxon>
        <taxon>Betaproteobacteria</taxon>
        <taxon>Neisseriales</taxon>
        <taxon>Neisseriaceae</taxon>
        <taxon>Snodgrassella</taxon>
    </lineage>
</organism>
<dbReference type="AlphaFoldDB" id="A0A2N9WSW0"/>
<dbReference type="Proteomes" id="UP000231293">
    <property type="component" value="Unassembled WGS sequence"/>
</dbReference>
<dbReference type="EMBL" id="MDVB01000087">
    <property type="protein sequence ID" value="PIT14268.1"/>
    <property type="molecule type" value="Genomic_DNA"/>
</dbReference>
<evidence type="ECO:0000313" key="1">
    <source>
        <dbReference type="EMBL" id="PIT14268.1"/>
    </source>
</evidence>